<dbReference type="AlphaFoldDB" id="A0AAV8VEF1"/>
<dbReference type="Proteomes" id="UP001159042">
    <property type="component" value="Unassembled WGS sequence"/>
</dbReference>
<gene>
    <name evidence="2" type="ORF">NQ315_005742</name>
</gene>
<feature type="region of interest" description="Disordered" evidence="1">
    <location>
        <begin position="1"/>
        <end position="115"/>
    </location>
</feature>
<name>A0AAV8VEF1_9CUCU</name>
<comment type="caution">
    <text evidence="2">The sequence shown here is derived from an EMBL/GenBank/DDBJ whole genome shotgun (WGS) entry which is preliminary data.</text>
</comment>
<organism evidence="2 3">
    <name type="scientific">Exocentrus adspersus</name>
    <dbReference type="NCBI Taxonomy" id="1586481"/>
    <lineage>
        <taxon>Eukaryota</taxon>
        <taxon>Metazoa</taxon>
        <taxon>Ecdysozoa</taxon>
        <taxon>Arthropoda</taxon>
        <taxon>Hexapoda</taxon>
        <taxon>Insecta</taxon>
        <taxon>Pterygota</taxon>
        <taxon>Neoptera</taxon>
        <taxon>Endopterygota</taxon>
        <taxon>Coleoptera</taxon>
        <taxon>Polyphaga</taxon>
        <taxon>Cucujiformia</taxon>
        <taxon>Chrysomeloidea</taxon>
        <taxon>Cerambycidae</taxon>
        <taxon>Lamiinae</taxon>
        <taxon>Acanthocinini</taxon>
        <taxon>Exocentrus</taxon>
    </lineage>
</organism>
<protein>
    <submittedName>
        <fullName evidence="2">Uncharacterized protein</fullName>
    </submittedName>
</protein>
<evidence type="ECO:0000256" key="1">
    <source>
        <dbReference type="SAM" id="MobiDB-lite"/>
    </source>
</evidence>
<accession>A0AAV8VEF1</accession>
<dbReference type="EMBL" id="JANEYG010000120">
    <property type="protein sequence ID" value="KAJ8912579.1"/>
    <property type="molecule type" value="Genomic_DNA"/>
</dbReference>
<keyword evidence="3" id="KW-1185">Reference proteome</keyword>
<evidence type="ECO:0000313" key="3">
    <source>
        <dbReference type="Proteomes" id="UP001159042"/>
    </source>
</evidence>
<feature type="compositionally biased region" description="Polar residues" evidence="1">
    <location>
        <begin position="1"/>
        <end position="23"/>
    </location>
</feature>
<proteinExistence type="predicted"/>
<sequence>MFRSFLNNPNKQLLSGNHTQQTCRLRVPDQQPRRNPPKSESPKTVGTHHRYPPTDPPSGAFRQSAGLATDPVAQTQAEAQVYPGHSKAKEPVADQPLPQADVAPASPGTNSEPVRKRVHVRRVHVGVNPVVLLGFTVAVLRRYLSP</sequence>
<evidence type="ECO:0000313" key="2">
    <source>
        <dbReference type="EMBL" id="KAJ8912579.1"/>
    </source>
</evidence>
<reference evidence="2 3" key="1">
    <citation type="journal article" date="2023" name="Insect Mol. Biol.">
        <title>Genome sequencing provides insights into the evolution of gene families encoding plant cell wall-degrading enzymes in longhorned beetles.</title>
        <authorList>
            <person name="Shin N.R."/>
            <person name="Okamura Y."/>
            <person name="Kirsch R."/>
            <person name="Pauchet Y."/>
        </authorList>
    </citation>
    <scope>NUCLEOTIDE SEQUENCE [LARGE SCALE GENOMIC DNA]</scope>
    <source>
        <strain evidence="2">EAD_L_NR</strain>
    </source>
</reference>